<evidence type="ECO:0000256" key="1">
    <source>
        <dbReference type="ARBA" id="ARBA00037349"/>
    </source>
</evidence>
<dbReference type="PANTHER" id="PTHR46010:SF1">
    <property type="entry name" value="PROTEIN IWS1 HOMOLOG"/>
    <property type="match status" value="1"/>
</dbReference>
<dbReference type="HOGENOM" id="CLU_106415_2_0_1"/>
<feature type="domain" description="TFIIS N-terminal" evidence="4">
    <location>
        <begin position="59"/>
        <end position="135"/>
    </location>
</feature>
<evidence type="ECO:0000313" key="5">
    <source>
        <dbReference type="EMBL" id="EOB14725.1"/>
    </source>
</evidence>
<dbReference type="EMBL" id="KB908924">
    <property type="protein sequence ID" value="EOB14725.1"/>
    <property type="molecule type" value="Genomic_DNA"/>
</dbReference>
<comment type="similarity">
    <text evidence="2">Belongs to the IWS1 family.</text>
</comment>
<evidence type="ECO:0000256" key="2">
    <source>
        <dbReference type="ARBA" id="ARBA00037992"/>
    </source>
</evidence>
<sequence>MDPPLNSIKDFLISCSEDDNKSNKSSKPATKKLENLDLFTKTLLNKKNQDILLDDNILGVVRMWLEPLPDKTLPNINIRKRLLEILKVINVDKNHLLESGIGKIVHFYSLNPKENVEIKRLALEIIQKWTRRVVE</sequence>
<gene>
    <name evidence="5" type="primary">IWS1</name>
    <name evidence="5" type="ORF">NBO_16g0011</name>
</gene>
<dbReference type="InterPro" id="IPR035441">
    <property type="entry name" value="TFIIS/LEDGF_dom_sf"/>
</dbReference>
<evidence type="ECO:0000256" key="3">
    <source>
        <dbReference type="PROSITE-ProRule" id="PRU00649"/>
    </source>
</evidence>
<dbReference type="GO" id="GO:0005634">
    <property type="term" value="C:nucleus"/>
    <property type="evidence" value="ECO:0007669"/>
    <property type="project" value="UniProtKB-SubCell"/>
</dbReference>
<dbReference type="OMA" id="NWITIAS"/>
<evidence type="ECO:0000313" key="6">
    <source>
        <dbReference type="Proteomes" id="UP000016927"/>
    </source>
</evidence>
<reference evidence="5 6" key="1">
    <citation type="journal article" date="2013" name="BMC Genomics">
        <title>Comparative genomics of parasitic silkworm microsporidia reveal an association between genome expansion and host adaptation.</title>
        <authorList>
            <person name="Pan G."/>
            <person name="Xu J."/>
            <person name="Li T."/>
            <person name="Xia Q."/>
            <person name="Liu S.L."/>
            <person name="Zhang G."/>
            <person name="Li S."/>
            <person name="Li C."/>
            <person name="Liu H."/>
            <person name="Yang L."/>
            <person name="Liu T."/>
            <person name="Zhang X."/>
            <person name="Wu Z."/>
            <person name="Fan W."/>
            <person name="Dang X."/>
            <person name="Xiang H."/>
            <person name="Tao M."/>
            <person name="Li Y."/>
            <person name="Hu J."/>
            <person name="Li Z."/>
            <person name="Lin L."/>
            <person name="Luo J."/>
            <person name="Geng L."/>
            <person name="Wang L."/>
            <person name="Long M."/>
            <person name="Wan Y."/>
            <person name="He N."/>
            <person name="Zhang Z."/>
            <person name="Lu C."/>
            <person name="Keeling P.J."/>
            <person name="Wang J."/>
            <person name="Xiang Z."/>
            <person name="Zhou Z."/>
        </authorList>
    </citation>
    <scope>NUCLEOTIDE SEQUENCE [LARGE SCALE GENOMIC DNA]</scope>
    <source>
        <strain evidence="6">CQ1 / CVCC 102059</strain>
    </source>
</reference>
<comment type="subcellular location">
    <subcellularLocation>
        <location evidence="3">Nucleus</location>
    </subcellularLocation>
</comment>
<comment type="function">
    <text evidence="1">Transcription factor involved in RNA polymerase II transcription regulation. May function in both SPT15/TBP post-recruitment and recruitment steps of transcription.</text>
</comment>
<dbReference type="AlphaFoldDB" id="R0MKF0"/>
<dbReference type="VEuPathDB" id="MicrosporidiaDB:NBO_16g0011"/>
<keyword evidence="6" id="KW-1185">Reference proteome</keyword>
<evidence type="ECO:0000259" key="4">
    <source>
        <dbReference type="PROSITE" id="PS51319"/>
    </source>
</evidence>
<dbReference type="OrthoDB" id="21124at2759"/>
<dbReference type="Pfam" id="PF08711">
    <property type="entry name" value="Med26"/>
    <property type="match status" value="1"/>
</dbReference>
<dbReference type="PROSITE" id="PS51319">
    <property type="entry name" value="TFIIS_N"/>
    <property type="match status" value="1"/>
</dbReference>
<dbReference type="SUPFAM" id="SSF47676">
    <property type="entry name" value="Conserved domain common to transcription factors TFIIS, elongin A, CRSP70"/>
    <property type="match status" value="1"/>
</dbReference>
<name>R0MKF0_NOSB1</name>
<dbReference type="GO" id="GO:0016973">
    <property type="term" value="P:poly(A)+ mRNA export from nucleus"/>
    <property type="evidence" value="ECO:0007669"/>
    <property type="project" value="TreeGrafter"/>
</dbReference>
<dbReference type="PANTHER" id="PTHR46010">
    <property type="entry name" value="PROTEIN IWS1 HOMOLOG"/>
    <property type="match status" value="1"/>
</dbReference>
<dbReference type="Proteomes" id="UP000016927">
    <property type="component" value="Unassembled WGS sequence"/>
</dbReference>
<organism evidence="5 6">
    <name type="scientific">Nosema bombycis (strain CQ1 / CVCC 102059)</name>
    <name type="common">Microsporidian parasite</name>
    <name type="synonym">Pebrine of silkworm</name>
    <dbReference type="NCBI Taxonomy" id="578461"/>
    <lineage>
        <taxon>Eukaryota</taxon>
        <taxon>Fungi</taxon>
        <taxon>Fungi incertae sedis</taxon>
        <taxon>Microsporidia</taxon>
        <taxon>Nosematidae</taxon>
        <taxon>Nosema</taxon>
    </lineage>
</organism>
<protein>
    <submittedName>
        <fullName evidence="5">Transcription factor IWS1</fullName>
    </submittedName>
</protein>
<dbReference type="STRING" id="578461.R0MKF0"/>
<dbReference type="Gene3D" id="1.20.930.10">
    <property type="entry name" value="Conserved domain common to transcription factors TFIIS, elongin A, CRSP70"/>
    <property type="match status" value="1"/>
</dbReference>
<keyword evidence="3" id="KW-0539">Nucleus</keyword>
<dbReference type="InterPro" id="IPR017923">
    <property type="entry name" value="TFIIS_N"/>
</dbReference>
<accession>R0MKF0</accession>
<dbReference type="InterPro" id="IPR051037">
    <property type="entry name" value="RNAPII_TF_IWS1"/>
</dbReference>
<proteinExistence type="inferred from homology"/>